<comment type="caution">
    <text evidence="1">The sequence shown here is derived from an EMBL/GenBank/DDBJ whole genome shotgun (WGS) entry which is preliminary data.</text>
</comment>
<keyword evidence="2" id="KW-1185">Reference proteome</keyword>
<evidence type="ECO:0000313" key="1">
    <source>
        <dbReference type="EMBL" id="MCK1788992.1"/>
    </source>
</evidence>
<proteinExistence type="predicted"/>
<dbReference type="EMBL" id="JAKNRW010000001">
    <property type="protein sequence ID" value="MCK1788992.1"/>
    <property type="molecule type" value="Genomic_DNA"/>
</dbReference>
<dbReference type="RefSeq" id="WP_247286703.1">
    <property type="nucleotide sequence ID" value="NZ_JAKNRW010000001.1"/>
</dbReference>
<reference evidence="1 2" key="1">
    <citation type="submission" date="2022-02" db="EMBL/GenBank/DDBJ databases">
        <title>Comparative genomics of the first Antarctic Pseudomonas spp. capable of biotransforming 2,4,6-Trinitrotoluene.</title>
        <authorList>
            <person name="Cabrera M.A."/>
            <person name="Marquez S.L."/>
            <person name="Perez-Donoso J.M."/>
        </authorList>
    </citation>
    <scope>NUCLEOTIDE SEQUENCE [LARGE SCALE GENOMIC DNA]</scope>
    <source>
        <strain evidence="1 2">TNT19</strain>
    </source>
</reference>
<dbReference type="Proteomes" id="UP001299876">
    <property type="component" value="Unassembled WGS sequence"/>
</dbReference>
<protein>
    <recommendedName>
        <fullName evidence="3">GNAT family N-acetyltransferase</fullName>
    </recommendedName>
</protein>
<sequence length="165" mass="17979">MAQAGRLTGNADAQRVEIAELLAGIHPKNSTAFSANLHRWLKSHGRSGDIVYQLRDGTKLARVYGAGALFIGQPYSDYEGDTDFSGALLMQVLCMGPRVIRACFAGDAPALIEVDGFWDSYGRIGRCAIDPLHSVTFRDHEQRFHNVDGQLACKWCSAPVAELVA</sequence>
<evidence type="ECO:0000313" key="2">
    <source>
        <dbReference type="Proteomes" id="UP001299876"/>
    </source>
</evidence>
<gene>
    <name evidence="1" type="ORF">L9059_02070</name>
</gene>
<name>A0ABT0ETD6_9PSED</name>
<organism evidence="1 2">
    <name type="scientific">Pseudomonas violetae</name>
    <dbReference type="NCBI Taxonomy" id="2915813"/>
    <lineage>
        <taxon>Bacteria</taxon>
        <taxon>Pseudomonadati</taxon>
        <taxon>Pseudomonadota</taxon>
        <taxon>Gammaproteobacteria</taxon>
        <taxon>Pseudomonadales</taxon>
        <taxon>Pseudomonadaceae</taxon>
        <taxon>Pseudomonas</taxon>
    </lineage>
</organism>
<accession>A0ABT0ETD6</accession>
<evidence type="ECO:0008006" key="3">
    <source>
        <dbReference type="Google" id="ProtNLM"/>
    </source>
</evidence>